<dbReference type="Pfam" id="PF20332">
    <property type="entry name" value="DUF6627"/>
    <property type="match status" value="1"/>
</dbReference>
<keyword evidence="1" id="KW-1133">Transmembrane helix</keyword>
<evidence type="ECO:0000313" key="2">
    <source>
        <dbReference type="EMBL" id="VAX26713.1"/>
    </source>
</evidence>
<evidence type="ECO:0008006" key="3">
    <source>
        <dbReference type="Google" id="ProtNLM"/>
    </source>
</evidence>
<name>A0A3B1CPW9_9ZZZZ</name>
<dbReference type="NCBIfam" id="NF033919">
    <property type="entry name" value="PA2779_fam"/>
    <property type="match status" value="1"/>
</dbReference>
<dbReference type="AlphaFoldDB" id="A0A3B1CPW9"/>
<protein>
    <recommendedName>
        <fullName evidence="3">PA2779 family protein</fullName>
    </recommendedName>
</protein>
<keyword evidence="1" id="KW-0472">Membrane</keyword>
<reference evidence="2" key="1">
    <citation type="submission" date="2018-06" db="EMBL/GenBank/DDBJ databases">
        <authorList>
            <person name="Zhirakovskaya E."/>
        </authorList>
    </citation>
    <scope>NUCLEOTIDE SEQUENCE</scope>
</reference>
<sequence>MRIPLFRQVGLYLVFSMLLFAVVPRVDGAMLGSEFLGLSQSERQVDIQKLQRFLESEVVSKRLLALGFTTGEVADRLGSLSDEDLNQFAQRIDQLRVAGDSGLGIIISLLVIAILVVLLLQLTGRRVVIVK</sequence>
<gene>
    <name evidence="2" type="ORF">MNBD_NITROSPIRAE02-1585</name>
</gene>
<proteinExistence type="predicted"/>
<keyword evidence="1" id="KW-0812">Transmembrane</keyword>
<organism evidence="2">
    <name type="scientific">hydrothermal vent metagenome</name>
    <dbReference type="NCBI Taxonomy" id="652676"/>
    <lineage>
        <taxon>unclassified sequences</taxon>
        <taxon>metagenomes</taxon>
        <taxon>ecological metagenomes</taxon>
    </lineage>
</organism>
<feature type="transmembrane region" description="Helical" evidence="1">
    <location>
        <begin position="103"/>
        <end position="122"/>
    </location>
</feature>
<dbReference type="EMBL" id="UOGH01000008">
    <property type="protein sequence ID" value="VAX26713.1"/>
    <property type="molecule type" value="Genomic_DNA"/>
</dbReference>
<dbReference type="InterPro" id="IPR046735">
    <property type="entry name" value="PA2779-like"/>
</dbReference>
<accession>A0A3B1CPW9</accession>
<evidence type="ECO:0000256" key="1">
    <source>
        <dbReference type="SAM" id="Phobius"/>
    </source>
</evidence>